<proteinExistence type="predicted"/>
<dbReference type="Gene3D" id="1.10.8.270">
    <property type="entry name" value="putative rabgap domain of human tbc1 domain family member 14 like domains"/>
    <property type="match status" value="1"/>
</dbReference>
<dbReference type="GO" id="GO:0031267">
    <property type="term" value="F:small GTPase binding"/>
    <property type="evidence" value="ECO:0007669"/>
    <property type="project" value="TreeGrafter"/>
</dbReference>
<evidence type="ECO:0000313" key="5">
    <source>
        <dbReference type="EMBL" id="MAA19322.1"/>
    </source>
</evidence>
<name>A0A224YZT3_9ACAR</name>
<keyword evidence="1" id="KW-0343">GTPase activation</keyword>
<dbReference type="InterPro" id="IPR035969">
    <property type="entry name" value="Rab-GAP_TBC_sf"/>
</dbReference>
<dbReference type="PANTHER" id="PTHR47219">
    <property type="entry name" value="RAB GTPASE-ACTIVATING PROTEIN 1-LIKE"/>
    <property type="match status" value="1"/>
</dbReference>
<evidence type="ECO:0000256" key="2">
    <source>
        <dbReference type="ARBA" id="ARBA00043879"/>
    </source>
</evidence>
<dbReference type="SUPFAM" id="SSF47923">
    <property type="entry name" value="Ypt/Rab-GAP domain of gyp1p"/>
    <property type="match status" value="2"/>
</dbReference>
<feature type="domain" description="Rab-GAP TBC" evidence="4">
    <location>
        <begin position="85"/>
        <end position="273"/>
    </location>
</feature>
<dbReference type="Gene3D" id="1.10.472.80">
    <property type="entry name" value="Ypt/Rab-GAP domain of gyp1p, domain 3"/>
    <property type="match status" value="1"/>
</dbReference>
<evidence type="ECO:0000256" key="3">
    <source>
        <dbReference type="ARBA" id="ARBA00070878"/>
    </source>
</evidence>
<dbReference type="SMART" id="SM00164">
    <property type="entry name" value="TBC"/>
    <property type="match status" value="1"/>
</dbReference>
<reference evidence="5" key="1">
    <citation type="journal article" date="2017" name="Parasit. Vectors">
        <title>Sialotranscriptomics of Rhipicephalus zambeziensis reveals intricate expression profiles of secretory proteins and suggests tight temporal transcriptional regulation during blood-feeding.</title>
        <authorList>
            <person name="de Castro M.H."/>
            <person name="de Klerk D."/>
            <person name="Pienaar R."/>
            <person name="Rees D.J.G."/>
            <person name="Mans B.J."/>
        </authorList>
    </citation>
    <scope>NUCLEOTIDE SEQUENCE</scope>
    <source>
        <tissue evidence="5">Salivary glands</tissue>
    </source>
</reference>
<dbReference type="FunFam" id="1.10.472.80:FF:000029">
    <property type="entry name" value="Growth hormone-regulated TBC protein 1"/>
    <property type="match status" value="1"/>
</dbReference>
<dbReference type="InterPro" id="IPR050302">
    <property type="entry name" value="Rab_GAP_TBC_domain"/>
</dbReference>
<organism evidence="5">
    <name type="scientific">Rhipicephalus zambeziensis</name>
    <dbReference type="NCBI Taxonomy" id="60191"/>
    <lineage>
        <taxon>Eukaryota</taxon>
        <taxon>Metazoa</taxon>
        <taxon>Ecdysozoa</taxon>
        <taxon>Arthropoda</taxon>
        <taxon>Chelicerata</taxon>
        <taxon>Arachnida</taxon>
        <taxon>Acari</taxon>
        <taxon>Parasitiformes</taxon>
        <taxon>Ixodida</taxon>
        <taxon>Ixodoidea</taxon>
        <taxon>Ixodidae</taxon>
        <taxon>Rhipicephalinae</taxon>
        <taxon>Rhipicephalus</taxon>
        <taxon>Rhipicephalus</taxon>
    </lineage>
</organism>
<dbReference type="Gene3D" id="1.10.10.2750">
    <property type="match status" value="1"/>
</dbReference>
<dbReference type="Pfam" id="PF00566">
    <property type="entry name" value="RabGAP-TBC"/>
    <property type="match status" value="1"/>
</dbReference>
<accession>A0A224YZT3</accession>
<protein>
    <recommendedName>
        <fullName evidence="3">Growth hormone-regulated TBC protein 1</fullName>
    </recommendedName>
</protein>
<evidence type="ECO:0000256" key="1">
    <source>
        <dbReference type="ARBA" id="ARBA00022468"/>
    </source>
</evidence>
<dbReference type="PANTHER" id="PTHR47219:SF10">
    <property type="entry name" value="GROWTH HORMONE-REGULATED TBC PROTEIN 1"/>
    <property type="match status" value="1"/>
</dbReference>
<dbReference type="FunFam" id="1.10.8.270:FF:000016">
    <property type="entry name" value="TBC1 domain family member 2A"/>
    <property type="match status" value="1"/>
</dbReference>
<evidence type="ECO:0000259" key="4">
    <source>
        <dbReference type="PROSITE" id="PS50086"/>
    </source>
</evidence>
<comment type="function">
    <text evidence="2">May act as a GTPase-activating protein for Rab family protein(s).</text>
</comment>
<dbReference type="InterPro" id="IPR000195">
    <property type="entry name" value="Rab-GAP-TBC_dom"/>
</dbReference>
<dbReference type="PROSITE" id="PS50086">
    <property type="entry name" value="TBC_RABGAP"/>
    <property type="match status" value="1"/>
</dbReference>
<sequence>MAVVTNADGSSMSAENEQRARVGPYGFEWPEGFDHEVHETFWRSYRAVLARRLHKWDRLLSNARPAAYPNLRHGSAKLKRYVRKGVPREHRKQVWMVLSGAAAMQIEQRGLYQSLLQQSRRPDLVETIQIDVPRTFPDNVYFQGGGQQQESLFNILVAYAHFNQGVGYCQGLNFIAGLLLLATEDEEASFWLLRALLERLLPDYYGRHMTGLLTDIEVFAELVRERMPQVHAHLAKYEVSWAIMTTKWFVCLFAEVLPIETVLRIWDSLFLEGSKVLFRVAITLVAQGQEKILAARGLGEIMAAFKEAASGPQVTDCHAFLKAIFKEPKSLKRAHIEQLRASCRERVIAARR</sequence>
<dbReference type="GO" id="GO:0005096">
    <property type="term" value="F:GTPase activator activity"/>
    <property type="evidence" value="ECO:0007669"/>
    <property type="project" value="UniProtKB-KW"/>
</dbReference>
<dbReference type="AlphaFoldDB" id="A0A224YZT3"/>
<dbReference type="EMBL" id="GFPF01008176">
    <property type="protein sequence ID" value="MAA19322.1"/>
    <property type="molecule type" value="Transcribed_RNA"/>
</dbReference>